<dbReference type="Pfam" id="PF13175">
    <property type="entry name" value="AAA_15"/>
    <property type="match status" value="1"/>
</dbReference>
<dbReference type="InterPro" id="IPR041685">
    <property type="entry name" value="AAA_GajA/Old/RecF-like"/>
</dbReference>
<evidence type="ECO:0000313" key="2">
    <source>
        <dbReference type="EMBL" id="WNY50935.1"/>
    </source>
</evidence>
<gene>
    <name evidence="2" type="ORF">PW252_10235</name>
</gene>
<protein>
    <submittedName>
        <fullName evidence="2">AAA family ATPase</fullName>
    </submittedName>
</protein>
<dbReference type="InterPro" id="IPR027417">
    <property type="entry name" value="P-loop_NTPase"/>
</dbReference>
<name>A0AA96VJD3_9STRE</name>
<dbReference type="AlphaFoldDB" id="A0AA96VJD3"/>
<sequence length="717" mass="83522">MIIGLFCTHLKAYKNQNFIPITEDVEKPFSLLLGANAVGKSAVLEGLDIYFNSKKFNKTLDTKSQEAYVAPVLLISKDKIRKSEKLERYLEDINSTFRNEEFKTKTDSRAYQKFEEFRKRINAKYPEDKYYFLTVGISLDGSIHYGPIDRELTGEKRNEVDKVIREYYNYIYIPAESNISDITQIGNMYMQKLMDMELKDELRKILNSEKSKKSIMFDLNNALKNQVEQVNSVIKEFDSSYEYQSRKQNLQANDIIQSIIESYFSIKSLSKDRKSIEQLSSGEQRIALLNLLIAFSKQKDTINKQLVLAIDEPEISLNFEKIFEQFDKLLDVASSVTQVIATTHWYGVLPLLQEGNICYVSKNENGIIEHYLFEGNSFQDQDFQKFNRSIELKSYHDLTSSILSALRLGMNWIICEGVTDKKYLEYYLPNKTSVRVLSVKGAGNVAKLFQYLATPMMFNEFDKSDYGKIICIIDTDSNAAVVNNISENLSSKHKKIKNLKIKRVSHYHENSQLVAIDGSEKFLPSSIEDVLDPEQFFRSIKQVFQDENPEIANKLKYNKKRKQNFHSNVRDEFDSIIDKTLLTRDEIELIYQKLSEGVYKNKIAEHYTSHPINSFPNFFRYVIDKELDIALDVSNFDSTEEDNLKRLAEFKISTLKDKREFLKLYWDAIREWKPIVNYETKNKLTKFIAGTRTQTFEELDESIEIIKQSLKEQTLCT</sequence>
<dbReference type="Gene3D" id="3.40.50.300">
    <property type="entry name" value="P-loop containing nucleotide triphosphate hydrolases"/>
    <property type="match status" value="1"/>
</dbReference>
<proteinExistence type="predicted"/>
<reference evidence="2" key="1">
    <citation type="submission" date="2023-02" db="EMBL/GenBank/DDBJ databases">
        <title>Streptococcus sp. Genome Sequencing and Assembly.</title>
        <authorList>
            <person name="Shore S.M."/>
            <person name="Nicholson T.L."/>
        </authorList>
    </citation>
    <scope>NUCLEOTIDE SEQUENCE</scope>
    <source>
        <strain evidence="2">29887</strain>
    </source>
</reference>
<feature type="domain" description="Endonuclease GajA/Old nuclease/RecF-like AAA" evidence="1">
    <location>
        <begin position="19"/>
        <end position="344"/>
    </location>
</feature>
<organism evidence="2">
    <name type="scientific">Streptococcus iners</name>
    <dbReference type="NCBI Taxonomy" id="3028084"/>
    <lineage>
        <taxon>Bacteria</taxon>
        <taxon>Bacillati</taxon>
        <taxon>Bacillota</taxon>
        <taxon>Bacilli</taxon>
        <taxon>Lactobacillales</taxon>
        <taxon>Streptococcaceae</taxon>
        <taxon>Streptococcus</taxon>
    </lineage>
</organism>
<dbReference type="EMBL" id="CP118735">
    <property type="protein sequence ID" value="WNY50935.1"/>
    <property type="molecule type" value="Genomic_DNA"/>
</dbReference>
<accession>A0AA96VJD3</accession>
<evidence type="ECO:0000259" key="1">
    <source>
        <dbReference type="Pfam" id="PF13175"/>
    </source>
</evidence>
<dbReference type="SUPFAM" id="SSF52540">
    <property type="entry name" value="P-loop containing nucleoside triphosphate hydrolases"/>
    <property type="match status" value="1"/>
</dbReference>
<dbReference type="KEGG" id="sins:PW252_10235"/>
<dbReference type="RefSeq" id="WP_248049422.1">
    <property type="nucleotide sequence ID" value="NZ_CP118735.1"/>
</dbReference>